<keyword evidence="9" id="KW-0812">Transmembrane</keyword>
<organism evidence="12 13">
    <name type="scientific">Demequina mangrovi</name>
    <dbReference type="NCBI Taxonomy" id="1043493"/>
    <lineage>
        <taxon>Bacteria</taxon>
        <taxon>Bacillati</taxon>
        <taxon>Actinomycetota</taxon>
        <taxon>Actinomycetes</taxon>
        <taxon>Micrococcales</taxon>
        <taxon>Demequinaceae</taxon>
        <taxon>Demequina</taxon>
    </lineage>
</organism>
<name>A0A1H6UDF2_9MICO</name>
<reference evidence="13" key="1">
    <citation type="submission" date="2016-10" db="EMBL/GenBank/DDBJ databases">
        <authorList>
            <person name="Varghese N."/>
        </authorList>
    </citation>
    <scope>NUCLEOTIDE SEQUENCE [LARGE SCALE GENOMIC DNA]</scope>
    <source>
        <strain evidence="13">DSM 24868</strain>
    </source>
</reference>
<feature type="transmembrane region" description="Helical" evidence="9">
    <location>
        <begin position="361"/>
        <end position="383"/>
    </location>
</feature>
<dbReference type="NCBIfam" id="NF033483">
    <property type="entry name" value="PknB_PASTA_kin"/>
    <property type="match status" value="1"/>
</dbReference>
<dbReference type="AlphaFoldDB" id="A0A1H6UDF2"/>
<dbReference type="CDD" id="cd14014">
    <property type="entry name" value="STKc_PknB_like"/>
    <property type="match status" value="1"/>
</dbReference>
<evidence type="ECO:0000256" key="7">
    <source>
        <dbReference type="ARBA" id="ARBA00047899"/>
    </source>
</evidence>
<evidence type="ECO:0000259" key="10">
    <source>
        <dbReference type="PROSITE" id="PS50011"/>
    </source>
</evidence>
<comment type="catalytic activity">
    <reaction evidence="7">
        <text>L-threonyl-[protein] + ATP = O-phospho-L-threonyl-[protein] + ADP + H(+)</text>
        <dbReference type="Rhea" id="RHEA:46608"/>
        <dbReference type="Rhea" id="RHEA-COMP:11060"/>
        <dbReference type="Rhea" id="RHEA-COMP:11605"/>
        <dbReference type="ChEBI" id="CHEBI:15378"/>
        <dbReference type="ChEBI" id="CHEBI:30013"/>
        <dbReference type="ChEBI" id="CHEBI:30616"/>
        <dbReference type="ChEBI" id="CHEBI:61977"/>
        <dbReference type="ChEBI" id="CHEBI:456216"/>
        <dbReference type="EC" id="2.7.11.1"/>
    </reaction>
</comment>
<dbReference type="GO" id="GO:0045717">
    <property type="term" value="P:negative regulation of fatty acid biosynthetic process"/>
    <property type="evidence" value="ECO:0007669"/>
    <property type="project" value="UniProtKB-ARBA"/>
</dbReference>
<evidence type="ECO:0000259" key="11">
    <source>
        <dbReference type="PROSITE" id="PS51178"/>
    </source>
</evidence>
<dbReference type="Pfam" id="PF03793">
    <property type="entry name" value="PASTA"/>
    <property type="match status" value="4"/>
</dbReference>
<evidence type="ECO:0000256" key="6">
    <source>
        <dbReference type="ARBA" id="ARBA00022840"/>
    </source>
</evidence>
<dbReference type="Proteomes" id="UP000183315">
    <property type="component" value="Unassembled WGS sequence"/>
</dbReference>
<dbReference type="SMART" id="SM00220">
    <property type="entry name" value="S_TKc"/>
    <property type="match status" value="1"/>
</dbReference>
<dbReference type="PROSITE" id="PS51178">
    <property type="entry name" value="PASTA"/>
    <property type="match status" value="4"/>
</dbReference>
<keyword evidence="6" id="KW-0067">ATP-binding</keyword>
<dbReference type="EMBL" id="FNZI01000001">
    <property type="protein sequence ID" value="SEI89616.1"/>
    <property type="molecule type" value="Genomic_DNA"/>
</dbReference>
<dbReference type="EC" id="2.7.11.1" evidence="1"/>
<dbReference type="eggNOG" id="COG0515">
    <property type="taxonomic scope" value="Bacteria"/>
</dbReference>
<evidence type="ECO:0000256" key="1">
    <source>
        <dbReference type="ARBA" id="ARBA00012513"/>
    </source>
</evidence>
<evidence type="ECO:0000256" key="4">
    <source>
        <dbReference type="ARBA" id="ARBA00022741"/>
    </source>
</evidence>
<keyword evidence="5 12" id="KW-0418">Kinase</keyword>
<keyword evidence="13" id="KW-1185">Reference proteome</keyword>
<feature type="domain" description="PASTA" evidence="11">
    <location>
        <begin position="591"/>
        <end position="656"/>
    </location>
</feature>
<accession>A0A1H6UDF2</accession>
<keyword evidence="3" id="KW-0808">Transferase</keyword>
<evidence type="ECO:0000313" key="13">
    <source>
        <dbReference type="Proteomes" id="UP000183315"/>
    </source>
</evidence>
<dbReference type="FunFam" id="1.10.510.10:FF:000021">
    <property type="entry name" value="Serine/threonine protein kinase"/>
    <property type="match status" value="1"/>
</dbReference>
<feature type="domain" description="PASTA" evidence="11">
    <location>
        <begin position="455"/>
        <end position="522"/>
    </location>
</feature>
<evidence type="ECO:0000256" key="5">
    <source>
        <dbReference type="ARBA" id="ARBA00022777"/>
    </source>
</evidence>
<dbReference type="STRING" id="1043493.SAMN05421637_0338"/>
<dbReference type="PANTHER" id="PTHR43289">
    <property type="entry name" value="MITOGEN-ACTIVATED PROTEIN KINASE KINASE KINASE 20-RELATED"/>
    <property type="match status" value="1"/>
</dbReference>
<dbReference type="InterPro" id="IPR011009">
    <property type="entry name" value="Kinase-like_dom_sf"/>
</dbReference>
<dbReference type="PROSITE" id="PS00108">
    <property type="entry name" value="PROTEIN_KINASE_ST"/>
    <property type="match status" value="1"/>
</dbReference>
<dbReference type="PROSITE" id="PS50011">
    <property type="entry name" value="PROTEIN_KINASE_DOM"/>
    <property type="match status" value="1"/>
</dbReference>
<comment type="catalytic activity">
    <reaction evidence="8">
        <text>L-seryl-[protein] + ATP = O-phospho-L-seryl-[protein] + ADP + H(+)</text>
        <dbReference type="Rhea" id="RHEA:17989"/>
        <dbReference type="Rhea" id="RHEA-COMP:9863"/>
        <dbReference type="Rhea" id="RHEA-COMP:11604"/>
        <dbReference type="ChEBI" id="CHEBI:15378"/>
        <dbReference type="ChEBI" id="CHEBI:29999"/>
        <dbReference type="ChEBI" id="CHEBI:30616"/>
        <dbReference type="ChEBI" id="CHEBI:83421"/>
        <dbReference type="ChEBI" id="CHEBI:456216"/>
        <dbReference type="EC" id="2.7.11.1"/>
    </reaction>
</comment>
<dbReference type="InterPro" id="IPR005543">
    <property type="entry name" value="PASTA_dom"/>
</dbReference>
<evidence type="ECO:0000256" key="9">
    <source>
        <dbReference type="SAM" id="Phobius"/>
    </source>
</evidence>
<sequence>MGAVSDTLTDPLLGRVIDGRYEVRERIAAGGMATVYLAFDRRLERDIALKVMHRHLEVDPNSREFVARFRREAKAAARLTHPGIVRVYDQGVDDDVSYLTMEYVDGENLREVLAHHGTLPLGEALTTVEHVLDALASAHRLGLVHQDVKPENVLIDSEGRPRVADFGLARAVTEVTSSTSGTILGTVAYLGPELISNGVSDARTDVYAAGVLLYELVTGRQPHTGTTPIQVATKHVHDDVPAPSSVVAWLPPEIDDLVAALTARDPEVRPQDAGAALQLMRRTRGLLDEPTLDRQADPPSGSTAVVEDGDATAVLDAASPGSTVALPIGLGHPFPAVGAELETIPDDDPEAREPQRNERRAGWWIAAVLVALLVLGGGGLWWYNSIGPGAYTTVPSVVNESEANATAIIKGVGLTPEVERTFDDEVPEGFVISADPGAQERVLNDAVVTITVSDGPRMTDVPTLVGSTQDDAEDSLKELELPLGDVTETYSDTVPEGEVMSTSPEAGETVRHDTAVSLEVSGGPAPIDFPEVTGMTEEEATAQLEDEYALTVEVVRERTDAADKGIVFAQSPEAGAGGHRLDTVTITVSDGPPLVTIEDYVGMDYEAGVSAARSAGLTVSTSGRWGILSAQDTIVDQSLNPGQQVERGTTIVLIYN</sequence>
<keyword evidence="4" id="KW-0547">Nucleotide-binding</keyword>
<feature type="domain" description="PASTA" evidence="11">
    <location>
        <begin position="523"/>
        <end position="590"/>
    </location>
</feature>
<dbReference type="Gene3D" id="3.30.10.20">
    <property type="match status" value="4"/>
</dbReference>
<feature type="domain" description="PASTA" evidence="11">
    <location>
        <begin position="388"/>
        <end position="454"/>
    </location>
</feature>
<evidence type="ECO:0000256" key="8">
    <source>
        <dbReference type="ARBA" id="ARBA00048679"/>
    </source>
</evidence>
<feature type="domain" description="Protein kinase" evidence="10">
    <location>
        <begin position="21"/>
        <end position="292"/>
    </location>
</feature>
<dbReference type="GO" id="GO:0005524">
    <property type="term" value="F:ATP binding"/>
    <property type="evidence" value="ECO:0007669"/>
    <property type="project" value="UniProtKB-KW"/>
</dbReference>
<dbReference type="Pfam" id="PF00069">
    <property type="entry name" value="Pkinase"/>
    <property type="match status" value="1"/>
</dbReference>
<dbReference type="GO" id="GO:0004674">
    <property type="term" value="F:protein serine/threonine kinase activity"/>
    <property type="evidence" value="ECO:0007669"/>
    <property type="project" value="UniProtKB-KW"/>
</dbReference>
<dbReference type="Gene3D" id="3.30.200.20">
    <property type="entry name" value="Phosphorylase Kinase, domain 1"/>
    <property type="match status" value="1"/>
</dbReference>
<dbReference type="Gene3D" id="1.10.510.10">
    <property type="entry name" value="Transferase(Phosphotransferase) domain 1"/>
    <property type="match status" value="1"/>
</dbReference>
<evidence type="ECO:0000256" key="2">
    <source>
        <dbReference type="ARBA" id="ARBA00022527"/>
    </source>
</evidence>
<dbReference type="InterPro" id="IPR000719">
    <property type="entry name" value="Prot_kinase_dom"/>
</dbReference>
<protein>
    <recommendedName>
        <fullName evidence="1">non-specific serine/threonine protein kinase</fullName>
        <ecNumber evidence="1">2.7.11.1</ecNumber>
    </recommendedName>
</protein>
<evidence type="ECO:0000313" key="12">
    <source>
        <dbReference type="EMBL" id="SEI89616.1"/>
    </source>
</evidence>
<keyword evidence="9" id="KW-0472">Membrane</keyword>
<keyword evidence="9" id="KW-1133">Transmembrane helix</keyword>
<evidence type="ECO:0000256" key="3">
    <source>
        <dbReference type="ARBA" id="ARBA00022679"/>
    </source>
</evidence>
<proteinExistence type="predicted"/>
<dbReference type="PANTHER" id="PTHR43289:SF34">
    <property type="entry name" value="SERINE_THREONINE-PROTEIN KINASE YBDM-RELATED"/>
    <property type="match status" value="1"/>
</dbReference>
<dbReference type="eggNOG" id="COG2815">
    <property type="taxonomic scope" value="Bacteria"/>
</dbReference>
<keyword evidence="2 12" id="KW-0723">Serine/threonine-protein kinase</keyword>
<dbReference type="InterPro" id="IPR008271">
    <property type="entry name" value="Ser/Thr_kinase_AS"/>
</dbReference>
<dbReference type="SUPFAM" id="SSF56112">
    <property type="entry name" value="Protein kinase-like (PK-like)"/>
    <property type="match status" value="1"/>
</dbReference>
<gene>
    <name evidence="12" type="ORF">SAMN05421637_0338</name>
</gene>
<dbReference type="SMART" id="SM00740">
    <property type="entry name" value="PASTA"/>
    <property type="match status" value="4"/>
</dbReference>
<dbReference type="FunFam" id="3.30.200.20:FF:000035">
    <property type="entry name" value="Serine/threonine protein kinase Stk1"/>
    <property type="match status" value="1"/>
</dbReference>
<dbReference type="CDD" id="cd06577">
    <property type="entry name" value="PASTA_pknB"/>
    <property type="match status" value="4"/>
</dbReference>